<evidence type="ECO:0000256" key="3">
    <source>
        <dbReference type="ARBA" id="ARBA00022691"/>
    </source>
</evidence>
<feature type="coiled-coil region" evidence="4">
    <location>
        <begin position="78"/>
        <end position="112"/>
    </location>
</feature>
<dbReference type="PROSITE" id="PS00092">
    <property type="entry name" value="N6_MTASE"/>
    <property type="match status" value="1"/>
</dbReference>
<reference evidence="7" key="2">
    <citation type="submission" date="2020-09" db="EMBL/GenBank/DDBJ databases">
        <authorList>
            <person name="Sun Q."/>
            <person name="Zhou Y."/>
        </authorList>
    </citation>
    <scope>NUCLEOTIDE SEQUENCE</scope>
    <source>
        <strain evidence="7">CGMCC 4.7368</strain>
    </source>
</reference>
<dbReference type="EMBL" id="BMNH01000002">
    <property type="protein sequence ID" value="GGO62971.1"/>
    <property type="molecule type" value="Genomic_DNA"/>
</dbReference>
<feature type="region of interest" description="Disordered" evidence="5">
    <location>
        <begin position="318"/>
        <end position="343"/>
    </location>
</feature>
<evidence type="ECO:0000256" key="5">
    <source>
        <dbReference type="SAM" id="MobiDB-lite"/>
    </source>
</evidence>
<feature type="compositionally biased region" description="Basic and acidic residues" evidence="5">
    <location>
        <begin position="137"/>
        <end position="147"/>
    </location>
</feature>
<feature type="domain" description="Ribosomal RNA adenine methylase transferase N-terminal" evidence="6">
    <location>
        <begin position="377"/>
        <end position="498"/>
    </location>
</feature>
<reference evidence="7" key="1">
    <citation type="journal article" date="2014" name="Int. J. Syst. Evol. Microbiol.">
        <title>Complete genome sequence of Corynebacterium casei LMG S-19264T (=DSM 44701T), isolated from a smear-ripened cheese.</title>
        <authorList>
            <consortium name="US DOE Joint Genome Institute (JGI-PGF)"/>
            <person name="Walter F."/>
            <person name="Albersmeier A."/>
            <person name="Kalinowski J."/>
            <person name="Ruckert C."/>
        </authorList>
    </citation>
    <scope>NUCLEOTIDE SEQUENCE</scope>
    <source>
        <strain evidence="7">CGMCC 4.7368</strain>
    </source>
</reference>
<keyword evidence="2" id="KW-0808">Transferase</keyword>
<feature type="region of interest" description="Disordered" evidence="5">
    <location>
        <begin position="128"/>
        <end position="147"/>
    </location>
</feature>
<evidence type="ECO:0000256" key="4">
    <source>
        <dbReference type="SAM" id="Coils"/>
    </source>
</evidence>
<keyword evidence="8" id="KW-1185">Reference proteome</keyword>
<dbReference type="Pfam" id="PF12083">
    <property type="entry name" value="DUF3560"/>
    <property type="match status" value="1"/>
</dbReference>
<feature type="compositionally biased region" description="Low complexity" evidence="5">
    <location>
        <begin position="328"/>
        <end position="339"/>
    </location>
</feature>
<dbReference type="Gene3D" id="3.40.50.150">
    <property type="entry name" value="Vaccinia Virus protein VP39"/>
    <property type="match status" value="1"/>
</dbReference>
<protein>
    <recommendedName>
        <fullName evidence="6">Ribosomal RNA adenine methylase transferase N-terminal domain-containing protein</fullName>
    </recommendedName>
</protein>
<name>A0A917YPC2_9ACTN</name>
<evidence type="ECO:0000259" key="6">
    <source>
        <dbReference type="SMART" id="SM00650"/>
    </source>
</evidence>
<dbReference type="CDD" id="cd02440">
    <property type="entry name" value="AdoMet_MTases"/>
    <property type="match status" value="1"/>
</dbReference>
<dbReference type="GO" id="GO:0003676">
    <property type="term" value="F:nucleic acid binding"/>
    <property type="evidence" value="ECO:0007669"/>
    <property type="project" value="InterPro"/>
</dbReference>
<dbReference type="RefSeq" id="WP_189122661.1">
    <property type="nucleotide sequence ID" value="NZ_BMNH01000002.1"/>
</dbReference>
<evidence type="ECO:0000256" key="2">
    <source>
        <dbReference type="ARBA" id="ARBA00022679"/>
    </source>
</evidence>
<dbReference type="Pfam" id="PF05175">
    <property type="entry name" value="MTS"/>
    <property type="match status" value="1"/>
</dbReference>
<dbReference type="InterPro" id="IPR002052">
    <property type="entry name" value="DNA_methylase_N6_adenine_CS"/>
</dbReference>
<dbReference type="SMART" id="SM00650">
    <property type="entry name" value="rADc"/>
    <property type="match status" value="1"/>
</dbReference>
<dbReference type="InterPro" id="IPR007848">
    <property type="entry name" value="Small_mtfrase_dom"/>
</dbReference>
<keyword evidence="3" id="KW-0949">S-adenosyl-L-methionine</keyword>
<organism evidence="7 8">
    <name type="scientific">Nonomuraea cavernae</name>
    <dbReference type="NCBI Taxonomy" id="2045107"/>
    <lineage>
        <taxon>Bacteria</taxon>
        <taxon>Bacillati</taxon>
        <taxon>Actinomycetota</taxon>
        <taxon>Actinomycetes</taxon>
        <taxon>Streptosporangiales</taxon>
        <taxon>Streptosporangiaceae</taxon>
        <taxon>Nonomuraea</taxon>
    </lineage>
</organism>
<evidence type="ECO:0000256" key="1">
    <source>
        <dbReference type="ARBA" id="ARBA00022603"/>
    </source>
</evidence>
<keyword evidence="1" id="KW-0489">Methyltransferase</keyword>
<dbReference type="Proteomes" id="UP000646523">
    <property type="component" value="Unassembled WGS sequence"/>
</dbReference>
<dbReference type="SUPFAM" id="SSF53335">
    <property type="entry name" value="S-adenosyl-L-methionine-dependent methyltransferases"/>
    <property type="match status" value="1"/>
</dbReference>
<sequence>MITIRHNHEDGTLVYGTRKGDGVFEIIKKWENGGFRFFPSLRMLGLRNSRDQVADRYAINAAAKALREAGYEVEIEIDDSFRDRAQVLEDKADRLEDRRDALENKAGRHAGAASAAHDRAHQISERFAAGQPILVGHHSEGRARADRKRMDQAMRKSIAENDTAQEVARRANAVGSQMRRSATPAVTARRIKTAESELRKIQKSLDGYTRRHLDHKGQPYYIEVHEGATGDHREMLLARKAQLENQLEYDRAQLAAAVEAGEYVQWGKHNVHVGDVVHYWGIRARPVVKVNTVTVAVESDYSWPDKVRYTEIRAVECPHGQDGPTVTAPKRPAKQAQAKPKAEVPTIDTDKLKAAAQTVSHMHVGADREAFVSPPAVVARLMELAEIEPGMTVLEPSAGTGNIALAAVELGAVVDCVELDNNLVEVLASRVPGTNLLYRHDFLETDASQLGTYDRIVMNPPFSGGKDIAHVTHALDFLKPGGRLVAVMGGGVAFHKVKAAAEFRQLVEDRGGSITALPADAFKSAGITVTTVIVTIPC</sequence>
<gene>
    <name evidence="7" type="ORF">GCM10012289_08790</name>
</gene>
<dbReference type="PRINTS" id="PR00507">
    <property type="entry name" value="N12N6MTFRASE"/>
</dbReference>
<keyword evidence="4" id="KW-0175">Coiled coil</keyword>
<comment type="caution">
    <text evidence="7">The sequence shown here is derived from an EMBL/GenBank/DDBJ whole genome shotgun (WGS) entry which is preliminary data.</text>
</comment>
<accession>A0A917YPC2</accession>
<dbReference type="InterPro" id="IPR029063">
    <property type="entry name" value="SAM-dependent_MTases_sf"/>
</dbReference>
<evidence type="ECO:0000313" key="8">
    <source>
        <dbReference type="Proteomes" id="UP000646523"/>
    </source>
</evidence>
<dbReference type="AlphaFoldDB" id="A0A917YPC2"/>
<dbReference type="InterPro" id="IPR021944">
    <property type="entry name" value="DUF3560"/>
</dbReference>
<dbReference type="InterPro" id="IPR020598">
    <property type="entry name" value="rRNA_Ade_methylase_Trfase_N"/>
</dbReference>
<dbReference type="GO" id="GO:0000179">
    <property type="term" value="F:rRNA (adenine-N6,N6-)-dimethyltransferase activity"/>
    <property type="evidence" value="ECO:0007669"/>
    <property type="project" value="InterPro"/>
</dbReference>
<evidence type="ECO:0000313" key="7">
    <source>
        <dbReference type="EMBL" id="GGO62971.1"/>
    </source>
</evidence>
<proteinExistence type="predicted"/>